<dbReference type="AlphaFoldDB" id="A0A150WTC3"/>
<protein>
    <submittedName>
        <fullName evidence="3">Murein transglycosylase</fullName>
    </submittedName>
</protein>
<dbReference type="GO" id="GO:0004553">
    <property type="term" value="F:hydrolase activity, hydrolyzing O-glycosyl compounds"/>
    <property type="evidence" value="ECO:0007669"/>
    <property type="project" value="InterPro"/>
</dbReference>
<dbReference type="EMBL" id="LUKE01000001">
    <property type="protein sequence ID" value="KYG67539.1"/>
    <property type="molecule type" value="Genomic_DNA"/>
</dbReference>
<name>A0A150WTC3_BDEBC</name>
<reference evidence="3 4" key="1">
    <citation type="submission" date="2016-03" db="EMBL/GenBank/DDBJ databases">
        <authorList>
            <person name="Ploux O."/>
        </authorList>
    </citation>
    <scope>NUCLEOTIDE SEQUENCE [LARGE SCALE GENOMIC DNA]</scope>
    <source>
        <strain evidence="3 4">R0</strain>
    </source>
</reference>
<proteinExistence type="predicted"/>
<dbReference type="OrthoDB" id="5301683at2"/>
<feature type="domain" description="3D" evidence="2">
    <location>
        <begin position="124"/>
        <end position="182"/>
    </location>
</feature>
<evidence type="ECO:0000259" key="2">
    <source>
        <dbReference type="Pfam" id="PF06725"/>
    </source>
</evidence>
<dbReference type="GO" id="GO:0019867">
    <property type="term" value="C:outer membrane"/>
    <property type="evidence" value="ECO:0007669"/>
    <property type="project" value="InterPro"/>
</dbReference>
<sequence length="228" mass="24972">MSMIAVCAAAVGLVSCAASKSSDGLALNPTIYYKPTIHQSESKCASTETRDLVSVEGKRLITLCQKDYDNCLLQGSCFVDDGKEIVSFNYHSTKEGVPRFMVVDTTKCPYGYGVRGICLDPYFSVAADLSVYDVGEVLFIPRLVGAELPTGEVHDGYVIVRDAGGAIKGANRLDFFTGFFDHRQKANTLARLGFGDPKNRFEFRRASSDERALVQEQRGYPGLKPSNR</sequence>
<dbReference type="SUPFAM" id="SSF50685">
    <property type="entry name" value="Barwin-like endoglucanases"/>
    <property type="match status" value="1"/>
</dbReference>
<accession>A0A150WTC3</accession>
<dbReference type="InterPro" id="IPR010611">
    <property type="entry name" value="3D_dom"/>
</dbReference>
<dbReference type="CDD" id="cd22785">
    <property type="entry name" value="DPBB_MltA-like"/>
    <property type="match status" value="1"/>
</dbReference>
<comment type="caution">
    <text evidence="3">The sequence shown here is derived from an EMBL/GenBank/DDBJ whole genome shotgun (WGS) entry which is preliminary data.</text>
</comment>
<keyword evidence="1" id="KW-0732">Signal</keyword>
<evidence type="ECO:0000313" key="3">
    <source>
        <dbReference type="EMBL" id="KYG67539.1"/>
    </source>
</evidence>
<keyword evidence="4" id="KW-1185">Reference proteome</keyword>
<dbReference type="Gene3D" id="2.40.40.10">
    <property type="entry name" value="RlpA-like domain"/>
    <property type="match status" value="1"/>
</dbReference>
<organism evidence="3 4">
    <name type="scientific">Bdellovibrio bacteriovorus</name>
    <dbReference type="NCBI Taxonomy" id="959"/>
    <lineage>
        <taxon>Bacteria</taxon>
        <taxon>Pseudomonadati</taxon>
        <taxon>Bdellovibrionota</taxon>
        <taxon>Bdellovibrionia</taxon>
        <taxon>Bdellovibrionales</taxon>
        <taxon>Pseudobdellovibrionaceae</taxon>
        <taxon>Bdellovibrio</taxon>
    </lineage>
</organism>
<gene>
    <name evidence="3" type="ORF">AZI86_09400</name>
</gene>
<dbReference type="Pfam" id="PF06725">
    <property type="entry name" value="3D"/>
    <property type="match status" value="1"/>
</dbReference>
<evidence type="ECO:0000313" key="4">
    <source>
        <dbReference type="Proteomes" id="UP000075320"/>
    </source>
</evidence>
<dbReference type="InterPro" id="IPR036908">
    <property type="entry name" value="RlpA-like_sf"/>
</dbReference>
<dbReference type="Proteomes" id="UP000075320">
    <property type="component" value="Unassembled WGS sequence"/>
</dbReference>
<dbReference type="GO" id="GO:0009254">
    <property type="term" value="P:peptidoglycan turnover"/>
    <property type="evidence" value="ECO:0007669"/>
    <property type="project" value="InterPro"/>
</dbReference>
<feature type="signal peptide" evidence="1">
    <location>
        <begin position="1"/>
        <end position="17"/>
    </location>
</feature>
<evidence type="ECO:0000256" key="1">
    <source>
        <dbReference type="SAM" id="SignalP"/>
    </source>
</evidence>
<feature type="chain" id="PRO_5007573638" evidence="1">
    <location>
        <begin position="18"/>
        <end position="228"/>
    </location>
</feature>